<gene>
    <name evidence="1" type="ORF">ONB1V03_LOCUS22266</name>
</gene>
<organism evidence="1">
    <name type="scientific">Oppiella nova</name>
    <dbReference type="NCBI Taxonomy" id="334625"/>
    <lineage>
        <taxon>Eukaryota</taxon>
        <taxon>Metazoa</taxon>
        <taxon>Ecdysozoa</taxon>
        <taxon>Arthropoda</taxon>
        <taxon>Chelicerata</taxon>
        <taxon>Arachnida</taxon>
        <taxon>Acari</taxon>
        <taxon>Acariformes</taxon>
        <taxon>Sarcoptiformes</taxon>
        <taxon>Oribatida</taxon>
        <taxon>Brachypylina</taxon>
        <taxon>Oppioidea</taxon>
        <taxon>Oppiidae</taxon>
        <taxon>Oppiella</taxon>
    </lineage>
</organism>
<dbReference type="EMBL" id="CAJPVJ010048532">
    <property type="protein sequence ID" value="CAG2182845.1"/>
    <property type="molecule type" value="Genomic_DNA"/>
</dbReference>
<sequence>MKTVVQKLSTDGEKILFILVWFTRSRSTCDEMIRLLWESGQKEASQRLTHYNTSNGHMEFRIHPDIPTLNMRV</sequence>
<dbReference type="AlphaFoldDB" id="A0A7R9MSI8"/>
<name>A0A7R9MSI8_9ACAR</name>
<dbReference type="Proteomes" id="UP000728032">
    <property type="component" value="Unassembled WGS sequence"/>
</dbReference>
<evidence type="ECO:0000313" key="2">
    <source>
        <dbReference type="Proteomes" id="UP000728032"/>
    </source>
</evidence>
<evidence type="ECO:0000313" key="1">
    <source>
        <dbReference type="EMBL" id="CAD7665709.1"/>
    </source>
</evidence>
<protein>
    <submittedName>
        <fullName evidence="1">Uncharacterized protein</fullName>
    </submittedName>
</protein>
<proteinExistence type="predicted"/>
<dbReference type="EMBL" id="OC963357">
    <property type="protein sequence ID" value="CAD7665709.1"/>
    <property type="molecule type" value="Genomic_DNA"/>
</dbReference>
<reference evidence="1" key="1">
    <citation type="submission" date="2020-11" db="EMBL/GenBank/DDBJ databases">
        <authorList>
            <person name="Tran Van P."/>
        </authorList>
    </citation>
    <scope>NUCLEOTIDE SEQUENCE</scope>
</reference>
<keyword evidence="2" id="KW-1185">Reference proteome</keyword>
<feature type="non-terminal residue" evidence="1">
    <location>
        <position position="73"/>
    </location>
</feature>
<accession>A0A7R9MSI8</accession>